<dbReference type="EMBL" id="HACA01027604">
    <property type="protein sequence ID" value="CDW44965.1"/>
    <property type="molecule type" value="Transcribed_RNA"/>
</dbReference>
<dbReference type="AlphaFoldDB" id="A0A0K2V3U2"/>
<sequence>MYFRELFYLVDSKSRNNIPFFLSMEFFPFLQASTKAKTLIN</sequence>
<proteinExistence type="predicted"/>
<organism evidence="1">
    <name type="scientific">Lepeophtheirus salmonis</name>
    <name type="common">Salmon louse</name>
    <name type="synonym">Caligus salmonis</name>
    <dbReference type="NCBI Taxonomy" id="72036"/>
    <lineage>
        <taxon>Eukaryota</taxon>
        <taxon>Metazoa</taxon>
        <taxon>Ecdysozoa</taxon>
        <taxon>Arthropoda</taxon>
        <taxon>Crustacea</taxon>
        <taxon>Multicrustacea</taxon>
        <taxon>Hexanauplia</taxon>
        <taxon>Copepoda</taxon>
        <taxon>Siphonostomatoida</taxon>
        <taxon>Caligidae</taxon>
        <taxon>Lepeophtheirus</taxon>
    </lineage>
</organism>
<accession>A0A0K2V3U2</accession>
<evidence type="ECO:0000313" key="1">
    <source>
        <dbReference type="EMBL" id="CDW44965.1"/>
    </source>
</evidence>
<protein>
    <submittedName>
        <fullName evidence="1">Uncharacterized protein</fullName>
    </submittedName>
</protein>
<reference evidence="1" key="1">
    <citation type="submission" date="2014-05" db="EMBL/GenBank/DDBJ databases">
        <authorList>
            <person name="Chronopoulou M."/>
        </authorList>
    </citation>
    <scope>NUCLEOTIDE SEQUENCE</scope>
    <source>
        <tissue evidence="1">Whole organism</tissue>
    </source>
</reference>
<name>A0A0K2V3U2_LEPSM</name>